<dbReference type="InterPro" id="IPR037523">
    <property type="entry name" value="VOC_core"/>
</dbReference>
<dbReference type="PANTHER" id="PTHR39434:SF1">
    <property type="entry name" value="VOC DOMAIN-CONTAINING PROTEIN"/>
    <property type="match status" value="1"/>
</dbReference>
<dbReference type="InterPro" id="IPR029068">
    <property type="entry name" value="Glyas_Bleomycin-R_OHBP_Dase"/>
</dbReference>
<gene>
    <name evidence="2" type="ORF">C8N26_1186</name>
</gene>
<dbReference type="Proteomes" id="UP000285780">
    <property type="component" value="Unassembled WGS sequence"/>
</dbReference>
<protein>
    <recommendedName>
        <fullName evidence="1">VOC domain-containing protein</fullName>
    </recommendedName>
</protein>
<accession>A0A420E322</accession>
<dbReference type="Pfam" id="PF00903">
    <property type="entry name" value="Glyoxalase"/>
    <property type="match status" value="1"/>
</dbReference>
<name>A0A420E322_9FLAO</name>
<dbReference type="InterPro" id="IPR004360">
    <property type="entry name" value="Glyas_Fos-R_dOase_dom"/>
</dbReference>
<dbReference type="EMBL" id="RAQM01000007">
    <property type="protein sequence ID" value="RKF04515.1"/>
    <property type="molecule type" value="Genomic_DNA"/>
</dbReference>
<evidence type="ECO:0000313" key="2">
    <source>
        <dbReference type="EMBL" id="RKF04515.1"/>
    </source>
</evidence>
<dbReference type="RefSeq" id="WP_120186446.1">
    <property type="nucleotide sequence ID" value="NZ_RAQM01000007.1"/>
</dbReference>
<feature type="domain" description="VOC" evidence="1">
    <location>
        <begin position="3"/>
        <end position="128"/>
    </location>
</feature>
<dbReference type="AlphaFoldDB" id="A0A420E322"/>
<dbReference type="Gene3D" id="3.10.180.10">
    <property type="entry name" value="2,3-Dihydroxybiphenyl 1,2-Dioxygenase, domain 1"/>
    <property type="match status" value="1"/>
</dbReference>
<organism evidence="2 3">
    <name type="scientific">Tenacibaculum lutimaris</name>
    <dbReference type="NCBI Taxonomy" id="285258"/>
    <lineage>
        <taxon>Bacteria</taxon>
        <taxon>Pseudomonadati</taxon>
        <taxon>Bacteroidota</taxon>
        <taxon>Flavobacteriia</taxon>
        <taxon>Flavobacteriales</taxon>
        <taxon>Flavobacteriaceae</taxon>
        <taxon>Tenacibaculum</taxon>
    </lineage>
</organism>
<dbReference type="PANTHER" id="PTHR39434">
    <property type="match status" value="1"/>
</dbReference>
<evidence type="ECO:0000259" key="1">
    <source>
        <dbReference type="PROSITE" id="PS51819"/>
    </source>
</evidence>
<keyword evidence="3" id="KW-1185">Reference proteome</keyword>
<proteinExistence type="predicted"/>
<sequence>MNPTFHMSLPCLSIEETIKFYTDELGFSVGRTTNEWVDINLFNNQLTFVLVDQFKFDYPKYQFENHALPTFHFGIIVSSDIWEEMYDRVNYWLSDHSVKKTFLKDKHGEHVSFFIKDPNGYTLELKTFIEDDEMFMM</sequence>
<dbReference type="PROSITE" id="PS51819">
    <property type="entry name" value="VOC"/>
    <property type="match status" value="1"/>
</dbReference>
<comment type="caution">
    <text evidence="2">The sequence shown here is derived from an EMBL/GenBank/DDBJ whole genome shotgun (WGS) entry which is preliminary data.</text>
</comment>
<evidence type="ECO:0000313" key="3">
    <source>
        <dbReference type="Proteomes" id="UP000285780"/>
    </source>
</evidence>
<reference evidence="2 3" key="1">
    <citation type="submission" date="2018-09" db="EMBL/GenBank/DDBJ databases">
        <title>Genomic Encyclopedia of Archaeal and Bacterial Type Strains, Phase II (KMG-II): from individual species to whole genera.</title>
        <authorList>
            <person name="Goeker M."/>
        </authorList>
    </citation>
    <scope>NUCLEOTIDE SEQUENCE [LARGE SCALE GENOMIC DNA]</scope>
    <source>
        <strain evidence="2 3">DSM 16505</strain>
    </source>
</reference>
<dbReference type="SUPFAM" id="SSF54593">
    <property type="entry name" value="Glyoxalase/Bleomycin resistance protein/Dihydroxybiphenyl dioxygenase"/>
    <property type="match status" value="1"/>
</dbReference>